<evidence type="ECO:0000259" key="1">
    <source>
        <dbReference type="Pfam" id="PF03150"/>
    </source>
</evidence>
<evidence type="ECO:0000313" key="2">
    <source>
        <dbReference type="EMBL" id="VEB52127.1"/>
    </source>
</evidence>
<keyword evidence="2" id="KW-0560">Oxidoreductase</keyword>
<dbReference type="GO" id="GO:0009055">
    <property type="term" value="F:electron transfer activity"/>
    <property type="evidence" value="ECO:0007669"/>
    <property type="project" value="InterPro"/>
</dbReference>
<dbReference type="InterPro" id="IPR004852">
    <property type="entry name" value="Di-haem_cyt_c_peroxidsae"/>
</dbReference>
<accession>A0A447TRY3</accession>
<dbReference type="InterPro" id="IPR036909">
    <property type="entry name" value="Cyt_c-like_dom_sf"/>
</dbReference>
<dbReference type="Proteomes" id="UP000269208">
    <property type="component" value="Chromosome"/>
</dbReference>
<dbReference type="Pfam" id="PF03150">
    <property type="entry name" value="CCP_MauG"/>
    <property type="match status" value="1"/>
</dbReference>
<dbReference type="Gene3D" id="1.10.760.10">
    <property type="entry name" value="Cytochrome c-like domain"/>
    <property type="match status" value="1"/>
</dbReference>
<gene>
    <name evidence="2" type="primary">yhjA_2</name>
    <name evidence="2" type="ORF">NCTC6754_01876</name>
</gene>
<dbReference type="AlphaFoldDB" id="A0A447TRY3"/>
<proteinExistence type="predicted"/>
<evidence type="ECO:0000313" key="3">
    <source>
        <dbReference type="Proteomes" id="UP000269208"/>
    </source>
</evidence>
<name>A0A447TRY3_SALET</name>
<sequence>MAVLQPCRKQAGGPPLNPIEMASKSWDEIISKLDKDPVLKKDFQAVYPQGFTGENITDAIAEFEKNVDNAGFRL</sequence>
<dbReference type="EC" id="1.11.1.5" evidence="2"/>
<reference evidence="2 3" key="1">
    <citation type="submission" date="2018-12" db="EMBL/GenBank/DDBJ databases">
        <authorList>
            <consortium name="Pathogen Informatics"/>
        </authorList>
    </citation>
    <scope>NUCLEOTIDE SEQUENCE [LARGE SCALE GENOMIC DNA]</scope>
    <source>
        <strain evidence="2 3">NCTC6754</strain>
    </source>
</reference>
<organism evidence="2 3">
    <name type="scientific">Salmonella enterica I</name>
    <dbReference type="NCBI Taxonomy" id="59201"/>
    <lineage>
        <taxon>Bacteria</taxon>
        <taxon>Pseudomonadati</taxon>
        <taxon>Pseudomonadota</taxon>
        <taxon>Gammaproteobacteria</taxon>
        <taxon>Enterobacterales</taxon>
        <taxon>Enterobacteriaceae</taxon>
        <taxon>Salmonella</taxon>
    </lineage>
</organism>
<feature type="domain" description="Di-haem cytochrome c peroxidase" evidence="1">
    <location>
        <begin position="7"/>
        <end position="67"/>
    </location>
</feature>
<dbReference type="EMBL" id="LR134190">
    <property type="protein sequence ID" value="VEB52127.1"/>
    <property type="molecule type" value="Genomic_DNA"/>
</dbReference>
<keyword evidence="2" id="KW-0575">Peroxidase</keyword>
<dbReference type="GO" id="GO:0004130">
    <property type="term" value="F:cytochrome-c peroxidase activity"/>
    <property type="evidence" value="ECO:0007669"/>
    <property type="project" value="UniProtKB-EC"/>
</dbReference>
<dbReference type="SUPFAM" id="SSF46626">
    <property type="entry name" value="Cytochrome c"/>
    <property type="match status" value="1"/>
</dbReference>
<protein>
    <submittedName>
        <fullName evidence="2">Cytochrome c peroxidase</fullName>
        <ecNumber evidence="2">1.11.1.5</ecNumber>
    </submittedName>
</protein>
<dbReference type="GO" id="GO:0020037">
    <property type="term" value="F:heme binding"/>
    <property type="evidence" value="ECO:0007669"/>
    <property type="project" value="InterPro"/>
</dbReference>